<protein>
    <submittedName>
        <fullName evidence="1">Uncharacterized protein</fullName>
    </submittedName>
</protein>
<evidence type="ECO:0000313" key="1">
    <source>
        <dbReference type="EMBL" id="JAD80895.1"/>
    </source>
</evidence>
<dbReference type="EMBL" id="GBRH01217000">
    <property type="protein sequence ID" value="JAD80895.1"/>
    <property type="molecule type" value="Transcribed_RNA"/>
</dbReference>
<accession>A0A0A9D5G6</accession>
<reference evidence="1" key="2">
    <citation type="journal article" date="2015" name="Data Brief">
        <title>Shoot transcriptome of the giant reed, Arundo donax.</title>
        <authorList>
            <person name="Barrero R.A."/>
            <person name="Guerrero F.D."/>
            <person name="Moolhuijzen P."/>
            <person name="Goolsby J.A."/>
            <person name="Tidwell J."/>
            <person name="Bellgard S.E."/>
            <person name="Bellgard M.I."/>
        </authorList>
    </citation>
    <scope>NUCLEOTIDE SEQUENCE</scope>
    <source>
        <tissue evidence="1">Shoot tissue taken approximately 20 cm above the soil surface</tissue>
    </source>
</reference>
<proteinExistence type="predicted"/>
<name>A0A0A9D5G6_ARUDO</name>
<dbReference type="AlphaFoldDB" id="A0A0A9D5G6"/>
<sequence length="79" mass="9101">MLNRLVYILIYIRGIKLQLGIYKVLDNISNETCLTKTEDIHEPNKLTSLISADMPCAIELFYLTQTQLINKHSGKKLYS</sequence>
<organism evidence="1">
    <name type="scientific">Arundo donax</name>
    <name type="common">Giant reed</name>
    <name type="synonym">Donax arundinaceus</name>
    <dbReference type="NCBI Taxonomy" id="35708"/>
    <lineage>
        <taxon>Eukaryota</taxon>
        <taxon>Viridiplantae</taxon>
        <taxon>Streptophyta</taxon>
        <taxon>Embryophyta</taxon>
        <taxon>Tracheophyta</taxon>
        <taxon>Spermatophyta</taxon>
        <taxon>Magnoliopsida</taxon>
        <taxon>Liliopsida</taxon>
        <taxon>Poales</taxon>
        <taxon>Poaceae</taxon>
        <taxon>PACMAD clade</taxon>
        <taxon>Arundinoideae</taxon>
        <taxon>Arundineae</taxon>
        <taxon>Arundo</taxon>
    </lineage>
</organism>
<reference evidence="1" key="1">
    <citation type="submission" date="2014-09" db="EMBL/GenBank/DDBJ databases">
        <authorList>
            <person name="Magalhaes I.L.F."/>
            <person name="Oliveira U."/>
            <person name="Santos F.R."/>
            <person name="Vidigal T.H.D.A."/>
            <person name="Brescovit A.D."/>
            <person name="Santos A.J."/>
        </authorList>
    </citation>
    <scope>NUCLEOTIDE SEQUENCE</scope>
    <source>
        <tissue evidence="1">Shoot tissue taken approximately 20 cm above the soil surface</tissue>
    </source>
</reference>